<dbReference type="Gene3D" id="1.25.40.10">
    <property type="entry name" value="Tetratricopeptide repeat domain"/>
    <property type="match status" value="1"/>
</dbReference>
<dbReference type="Pfam" id="PF08238">
    <property type="entry name" value="Sel1"/>
    <property type="match status" value="3"/>
</dbReference>
<evidence type="ECO:0008006" key="2">
    <source>
        <dbReference type="Google" id="ProtNLM"/>
    </source>
</evidence>
<dbReference type="EMBL" id="HBGZ01016159">
    <property type="protein sequence ID" value="CAD9604609.1"/>
    <property type="molecule type" value="Transcribed_RNA"/>
</dbReference>
<gene>
    <name evidence="1" type="ORF">SMAR0320_LOCUS11572</name>
</gene>
<organism evidence="1">
    <name type="scientific">Skeletonema marinoi</name>
    <dbReference type="NCBI Taxonomy" id="267567"/>
    <lineage>
        <taxon>Eukaryota</taxon>
        <taxon>Sar</taxon>
        <taxon>Stramenopiles</taxon>
        <taxon>Ochrophyta</taxon>
        <taxon>Bacillariophyta</taxon>
        <taxon>Coscinodiscophyceae</taxon>
        <taxon>Thalassiosirophycidae</taxon>
        <taxon>Thalassiosirales</taxon>
        <taxon>Skeletonemataceae</taxon>
        <taxon>Skeletonema</taxon>
        <taxon>Skeletonema marinoi-dohrnii complex</taxon>
    </lineage>
</organism>
<dbReference type="SUPFAM" id="SSF81901">
    <property type="entry name" value="HCP-like"/>
    <property type="match status" value="1"/>
</dbReference>
<dbReference type="InterPro" id="IPR011990">
    <property type="entry name" value="TPR-like_helical_dom_sf"/>
</dbReference>
<name>A0A7S2LHC7_9STRA</name>
<sequence>MKRYPKIGQPSYVTRFCLDSESTHVGDCPICLLPLRLDPAKSLFYSCCSKMICKGCDHANKIRQREEQLECTCPFCRQKLPKSDEEVNTNFMNRAATNNDPVALRQVGMKHYREGDYDAAFKCHTKAVDLGDVGAKFHLAHLYMGGEGVEKDMKMGLHYYEEAAIAGHPRARYSRACYEMVDGRIDRAVKHWIIAANLGDDDSIQTLKGCYARGEVSKEEFAAALRAHYAAVDATKSPQREAAEAEEG</sequence>
<reference evidence="1" key="1">
    <citation type="submission" date="2021-01" db="EMBL/GenBank/DDBJ databases">
        <authorList>
            <person name="Corre E."/>
            <person name="Pelletier E."/>
            <person name="Niang G."/>
            <person name="Scheremetjew M."/>
            <person name="Finn R."/>
            <person name="Kale V."/>
            <person name="Holt S."/>
            <person name="Cochrane G."/>
            <person name="Meng A."/>
            <person name="Brown T."/>
            <person name="Cohen L."/>
        </authorList>
    </citation>
    <scope>NUCLEOTIDE SEQUENCE</scope>
    <source>
        <strain evidence="1">SM1012Den-03</strain>
    </source>
</reference>
<accession>A0A7S2LHC7</accession>
<dbReference type="PANTHER" id="PTHR45011">
    <property type="entry name" value="DAP3-BINDING CELL DEATH ENHANCER 1"/>
    <property type="match status" value="1"/>
</dbReference>
<evidence type="ECO:0000313" key="1">
    <source>
        <dbReference type="EMBL" id="CAD9604609.1"/>
    </source>
</evidence>
<dbReference type="SMART" id="SM00671">
    <property type="entry name" value="SEL1"/>
    <property type="match status" value="2"/>
</dbReference>
<proteinExistence type="predicted"/>
<dbReference type="AlphaFoldDB" id="A0A7S2LHC7"/>
<dbReference type="InterPro" id="IPR006597">
    <property type="entry name" value="Sel1-like"/>
</dbReference>
<dbReference type="PANTHER" id="PTHR45011:SF1">
    <property type="entry name" value="DAP3-BINDING CELL DEATH ENHANCER 1"/>
    <property type="match status" value="1"/>
</dbReference>
<dbReference type="InterPro" id="IPR052748">
    <property type="entry name" value="ISR_Activator"/>
</dbReference>
<protein>
    <recommendedName>
        <fullName evidence="2">RING-type domain-containing protein</fullName>
    </recommendedName>
</protein>